<dbReference type="RefSeq" id="WP_274041418.1">
    <property type="nucleotide sequence ID" value="NZ_JANCPR020000025.1"/>
</dbReference>
<proteinExistence type="predicted"/>
<keyword evidence="1" id="KW-0472">Membrane</keyword>
<feature type="transmembrane region" description="Helical" evidence="1">
    <location>
        <begin position="12"/>
        <end position="30"/>
    </location>
</feature>
<evidence type="ECO:0000313" key="3">
    <source>
        <dbReference type="Proteomes" id="UP001214441"/>
    </source>
</evidence>
<accession>A0ABT7A0V9</accession>
<dbReference type="EMBL" id="JANCPR020000025">
    <property type="protein sequence ID" value="MDJ1134972.1"/>
    <property type="molecule type" value="Genomic_DNA"/>
</dbReference>
<organism evidence="2 3">
    <name type="scientific">Streptomyces iconiensis</name>
    <dbReference type="NCBI Taxonomy" id="1384038"/>
    <lineage>
        <taxon>Bacteria</taxon>
        <taxon>Bacillati</taxon>
        <taxon>Actinomycetota</taxon>
        <taxon>Actinomycetes</taxon>
        <taxon>Kitasatosporales</taxon>
        <taxon>Streptomycetaceae</taxon>
        <taxon>Streptomyces</taxon>
    </lineage>
</organism>
<sequence>MRARTYGQALRALACGLMAWQVWLVFRVSAYDAVMIDWSCDSQGCGSDDFASAAPLLGGASVLALGFLAARFLHRATPGCVVALAALANVSGWREALDEGRAAEGTRVDWPLLLPFGRLSVAQWLTSLWVITAVAVLCAVWGAAFSVRRTAAVLRYFRGRATAEAELSGWQRTGRGRGAVTVRFEDGRGVAYEVPTVVEMAALGRPVLAVYDEARPEDPATTRVAIPRKRFPQ</sequence>
<keyword evidence="1" id="KW-1133">Transmembrane helix</keyword>
<gene>
    <name evidence="2" type="ORF">NMN56_024035</name>
</gene>
<evidence type="ECO:0000313" key="2">
    <source>
        <dbReference type="EMBL" id="MDJ1134972.1"/>
    </source>
</evidence>
<keyword evidence="1" id="KW-0812">Transmembrane</keyword>
<feature type="transmembrane region" description="Helical" evidence="1">
    <location>
        <begin position="50"/>
        <end position="69"/>
    </location>
</feature>
<keyword evidence="3" id="KW-1185">Reference proteome</keyword>
<feature type="transmembrane region" description="Helical" evidence="1">
    <location>
        <begin position="121"/>
        <end position="145"/>
    </location>
</feature>
<evidence type="ECO:0000256" key="1">
    <source>
        <dbReference type="SAM" id="Phobius"/>
    </source>
</evidence>
<reference evidence="2 3" key="1">
    <citation type="submission" date="2023-05" db="EMBL/GenBank/DDBJ databases">
        <title>Streptantibioticus silvisoli sp. nov., acidotolerant actinomycetes 1 from pine litter.</title>
        <authorList>
            <person name="Swiecimska M."/>
            <person name="Golinska P."/>
            <person name="Sangal V."/>
            <person name="Wachnowicz B."/>
            <person name="Goodfellow M."/>
        </authorList>
    </citation>
    <scope>NUCLEOTIDE SEQUENCE [LARGE SCALE GENOMIC DNA]</scope>
    <source>
        <strain evidence="2 3">DSM 42109</strain>
    </source>
</reference>
<protein>
    <submittedName>
        <fullName evidence="2">Uncharacterized protein</fullName>
    </submittedName>
</protein>
<dbReference type="Proteomes" id="UP001214441">
    <property type="component" value="Unassembled WGS sequence"/>
</dbReference>
<comment type="caution">
    <text evidence="2">The sequence shown here is derived from an EMBL/GenBank/DDBJ whole genome shotgun (WGS) entry which is preliminary data.</text>
</comment>
<name>A0ABT7A0V9_9ACTN</name>